<dbReference type="InterPro" id="IPR002931">
    <property type="entry name" value="Transglutaminase-like"/>
</dbReference>
<dbReference type="GO" id="GO:0000224">
    <property type="term" value="F:peptide-N4-(N-acetyl-beta-glucosaminyl)asparagine amidase activity"/>
    <property type="evidence" value="ECO:0007669"/>
    <property type="project" value="TreeGrafter"/>
</dbReference>
<reference evidence="7" key="1">
    <citation type="submission" date="2017-05" db="EMBL/GenBank/DDBJ databases">
        <authorList>
            <person name="Song R."/>
            <person name="Chenine A.L."/>
            <person name="Ruprecht R.M."/>
        </authorList>
    </citation>
    <scope>NUCLEOTIDE SEQUENCE [LARGE SCALE GENOMIC DNA]</scope>
</reference>
<dbReference type="SUPFAM" id="SSF54001">
    <property type="entry name" value="Cysteine proteinases"/>
    <property type="match status" value="1"/>
</dbReference>
<feature type="compositionally biased region" description="Basic and acidic residues" evidence="4">
    <location>
        <begin position="591"/>
        <end position="609"/>
    </location>
</feature>
<feature type="region of interest" description="Disordered" evidence="4">
    <location>
        <begin position="576"/>
        <end position="609"/>
    </location>
</feature>
<dbReference type="InterPro" id="IPR038765">
    <property type="entry name" value="Papain-like_cys_pep_sf"/>
</dbReference>
<gene>
    <name evidence="6" type="ORF">ZT1E4_G7264</name>
</gene>
<accession>A0A2H1GMK8</accession>
<dbReference type="GO" id="GO:0006516">
    <property type="term" value="P:glycoprotein catabolic process"/>
    <property type="evidence" value="ECO:0007669"/>
    <property type="project" value="TreeGrafter"/>
</dbReference>
<dbReference type="Pfam" id="PF01841">
    <property type="entry name" value="Transglut_core"/>
    <property type="match status" value="1"/>
</dbReference>
<dbReference type="PANTHER" id="PTHR12143:SF19">
    <property type="entry name" value="PEPTIDE-N(4)-(N-ACETYL-BETA-GLUCOSAMINYL)ASPARAGINE AMIDASE"/>
    <property type="match status" value="1"/>
</dbReference>
<evidence type="ECO:0000313" key="7">
    <source>
        <dbReference type="Proteomes" id="UP000245764"/>
    </source>
</evidence>
<feature type="region of interest" description="Disordered" evidence="4">
    <location>
        <begin position="243"/>
        <end position="262"/>
    </location>
</feature>
<organism evidence="6 7">
    <name type="scientific">Zymoseptoria tritici ST99CH_1E4</name>
    <dbReference type="NCBI Taxonomy" id="1276532"/>
    <lineage>
        <taxon>Eukaryota</taxon>
        <taxon>Fungi</taxon>
        <taxon>Dikarya</taxon>
        <taxon>Ascomycota</taxon>
        <taxon>Pezizomycotina</taxon>
        <taxon>Dothideomycetes</taxon>
        <taxon>Dothideomycetidae</taxon>
        <taxon>Mycosphaerellales</taxon>
        <taxon>Mycosphaerellaceae</taxon>
        <taxon>Zymoseptoria</taxon>
    </lineage>
</organism>
<feature type="compositionally biased region" description="Polar residues" evidence="4">
    <location>
        <begin position="648"/>
        <end position="671"/>
    </location>
</feature>
<dbReference type="Proteomes" id="UP000245764">
    <property type="component" value="Chromosome 6"/>
</dbReference>
<dbReference type="EMBL" id="LT854258">
    <property type="protein sequence ID" value="SMR54768.1"/>
    <property type="molecule type" value="Genomic_DNA"/>
</dbReference>
<dbReference type="Gene3D" id="2.20.25.10">
    <property type="match status" value="1"/>
</dbReference>
<feature type="region of interest" description="Disordered" evidence="4">
    <location>
        <begin position="434"/>
        <end position="467"/>
    </location>
</feature>
<dbReference type="GO" id="GO:0005829">
    <property type="term" value="C:cytosol"/>
    <property type="evidence" value="ECO:0007669"/>
    <property type="project" value="TreeGrafter"/>
</dbReference>
<protein>
    <recommendedName>
        <fullName evidence="5">Transglutaminase-like domain-containing protein</fullName>
    </recommendedName>
</protein>
<dbReference type="InterPro" id="IPR050883">
    <property type="entry name" value="PNGase"/>
</dbReference>
<evidence type="ECO:0000256" key="2">
    <source>
        <dbReference type="ARBA" id="ARBA00022723"/>
    </source>
</evidence>
<dbReference type="AlphaFoldDB" id="A0A2H1GMK8"/>
<dbReference type="GO" id="GO:0046872">
    <property type="term" value="F:metal ion binding"/>
    <property type="evidence" value="ECO:0007669"/>
    <property type="project" value="UniProtKB-KW"/>
</dbReference>
<feature type="domain" description="Transglutaminase-like" evidence="5">
    <location>
        <begin position="852"/>
        <end position="907"/>
    </location>
</feature>
<feature type="region of interest" description="Disordered" evidence="4">
    <location>
        <begin position="634"/>
        <end position="685"/>
    </location>
</feature>
<evidence type="ECO:0000256" key="4">
    <source>
        <dbReference type="SAM" id="MobiDB-lite"/>
    </source>
</evidence>
<dbReference type="GO" id="GO:0005634">
    <property type="term" value="C:nucleus"/>
    <property type="evidence" value="ECO:0007669"/>
    <property type="project" value="TreeGrafter"/>
</dbReference>
<feature type="compositionally biased region" description="Low complexity" evidence="4">
    <location>
        <begin position="446"/>
        <end position="457"/>
    </location>
</feature>
<keyword evidence="2" id="KW-0479">Metal-binding</keyword>
<dbReference type="PANTHER" id="PTHR12143">
    <property type="entry name" value="PEPTIDE N-GLYCANASE PNGASE -RELATED"/>
    <property type="match status" value="1"/>
</dbReference>
<feature type="region of interest" description="Disordered" evidence="4">
    <location>
        <begin position="514"/>
        <end position="545"/>
    </location>
</feature>
<feature type="compositionally biased region" description="Basic and acidic residues" evidence="4">
    <location>
        <begin position="253"/>
        <end position="262"/>
    </location>
</feature>
<evidence type="ECO:0000256" key="3">
    <source>
        <dbReference type="ARBA" id="ARBA00022833"/>
    </source>
</evidence>
<keyword evidence="3" id="KW-0862">Zinc</keyword>
<evidence type="ECO:0000259" key="5">
    <source>
        <dbReference type="SMART" id="SM00460"/>
    </source>
</evidence>
<proteinExistence type="inferred from homology"/>
<evidence type="ECO:0000313" key="6">
    <source>
        <dbReference type="EMBL" id="SMR54768.1"/>
    </source>
</evidence>
<dbReference type="SMART" id="SM00460">
    <property type="entry name" value="TGc"/>
    <property type="match status" value="1"/>
</dbReference>
<dbReference type="Gene3D" id="3.10.620.30">
    <property type="match status" value="1"/>
</dbReference>
<name>A0A2H1GMK8_ZYMTR</name>
<sequence>MNSATSTLEVRLMRVFDRVVDRPKLSLPWPDPEASIGILYRTLGRHQCWEMRGHAREAYLRLAGGIKSHLERHGDIVSATVIWAAYMVGRTKQCASPTVFFCSKDSRARKAVRNEIDGSGLLASYPGFRTGDCTRPPHLDQMRQLAIEDSDVAGEHSADSDTTCYNPMGRRIHVKSTDGWAAPATVGAIVKSDELLYFTTAAHAFDEFEDDLFECESPTDSAFEWDIDDDQDESLIPNVRSSAACLSPGSKSTKTDGEDRNHGDISFFNKEDVRFSSANRRESCLDYCLIELKQQDLRLCHGNPSANSCYHDILPRGVASEGPLEGEVIAYTGSKGAIQGKLTGTPAFMTLAGGHITQELWTVHLDDTLENGDCGSMVIGASSGNLEGHIIAGDPDNGSALIVPAYQMLRDVHLGFDSSIRLLTVEHCSELEQSVPHHTSSAQGPADGATADDVAVGQSGRRQTSDDWAADVTKRFRRMLSEKRMAKLNIWHITKSQSVKYRPLSQYDMYSGRPGRSSAGFSHSPASGLSPVPNRSPFGQQFSPETMRPADIQAALSRYDREAPMAKIDLYRTKSNPYAFSRPPSPVLGGGRDRSRSRGRSDPSFDEHDVSLIEQLYQMERNMVHAPPMKVEEDARAFSSRTEREAVAQSSTARDSSGSDPAGQVTPSRFSPRSHPPVDVSGISSTTATTLPHTLHLKNIPREPLSPTTNKDLRFRKLLMSLSNSPCNWEDPVLLDAALAKIPLQYIYDQAQAKVDALQAVASLLGKVAKPAWGHQDCVIRALMTWFKREFFQWVNNPRCPVCESTTTALGMIPPTVGESTRGATRVELFRCSNTMCQAHERFPRYNDAFVLLETRRGRVGEWTTCFTMLCRALGSRVRLVWSAEDHVWTEVYSVHQQRWVHVDVAEGAWDRPTLYTQEWGKKLSYCIAFSVDGCCDVTRRYVRDPDMYGNPRTKCAEEVLWHITREITAMRRTDRDVQELLIIRAEDKREELALQRLAIEALITRMLEEYDGRPRHSIKGHVARRSEASQRIGGEKAAAVIEESQRRARFGSQF</sequence>
<comment type="similarity">
    <text evidence="1">Belongs to the transglutaminase-like superfamily. PNGase family.</text>
</comment>
<evidence type="ECO:0000256" key="1">
    <source>
        <dbReference type="ARBA" id="ARBA00009390"/>
    </source>
</evidence>
<feature type="compositionally biased region" description="Basic and acidic residues" evidence="4">
    <location>
        <begin position="634"/>
        <end position="646"/>
    </location>
</feature>